<keyword evidence="4" id="KW-1185">Reference proteome</keyword>
<keyword evidence="1" id="KW-0812">Transmembrane</keyword>
<dbReference type="RefSeq" id="WP_262566559.1">
    <property type="nucleotide sequence ID" value="NZ_JAPFCC010000001.1"/>
</dbReference>
<evidence type="ECO:0000313" key="4">
    <source>
        <dbReference type="Proteomes" id="UP001209854"/>
    </source>
</evidence>
<dbReference type="PANTHER" id="PTHR42208:SF1">
    <property type="entry name" value="HEAVY METAL TRANSPORTER"/>
    <property type="match status" value="1"/>
</dbReference>
<proteinExistence type="predicted"/>
<feature type="transmembrane region" description="Helical" evidence="1">
    <location>
        <begin position="59"/>
        <end position="77"/>
    </location>
</feature>
<feature type="transmembrane region" description="Helical" evidence="1">
    <location>
        <begin position="83"/>
        <end position="102"/>
    </location>
</feature>
<comment type="caution">
    <text evidence="3">The sequence shown here is derived from an EMBL/GenBank/DDBJ whole genome shotgun (WGS) entry which is preliminary data.</text>
</comment>
<evidence type="ECO:0000259" key="2">
    <source>
        <dbReference type="Pfam" id="PF13386"/>
    </source>
</evidence>
<dbReference type="Proteomes" id="UP001209854">
    <property type="component" value="Unassembled WGS sequence"/>
</dbReference>
<reference evidence="3 4" key="1">
    <citation type="submission" date="2022-10" db="EMBL/GenBank/DDBJ databases">
        <title>High-quality genome sequences of two octocoral-associated bacteria, Endozoicomonas euniceicola EF212 and Endozoicomonas gorgoniicola PS125.</title>
        <authorList>
            <person name="Chiou Y.-J."/>
            <person name="Chen Y.-H."/>
        </authorList>
    </citation>
    <scope>NUCLEOTIDE SEQUENCE [LARGE SCALE GENOMIC DNA]</scope>
    <source>
        <strain evidence="3 4">PS125</strain>
    </source>
</reference>
<evidence type="ECO:0000313" key="3">
    <source>
        <dbReference type="EMBL" id="MCW7551511.1"/>
    </source>
</evidence>
<dbReference type="PANTHER" id="PTHR42208">
    <property type="entry name" value="HEAVY METAL TRANSPORTER-RELATED"/>
    <property type="match status" value="1"/>
</dbReference>
<sequence length="239" mass="25824">MELSHTMPVYLTALSIGLLGSAHCIGMCGGITSALSLSLQGKNRWQTTVLMLTYHLGRIGSYALAGFILGSIGWYLGDLSRGLHLALRGVAGIMLIAMGLYISGWWRGLMRLEQFGGRLWKHIQPAASRLLPIRNLPNALTLGSLWGWLPCGMVYSTLVWSATQGNALQSALLMCLFGLGTLPAVFLTGLFARQLTSLIQAAATRNIAGVLMILFGLWAIPGPHQKWVMSLLAMSSHSM</sequence>
<feature type="transmembrane region" description="Helical" evidence="1">
    <location>
        <begin position="203"/>
        <end position="220"/>
    </location>
</feature>
<keyword evidence="1" id="KW-0472">Membrane</keyword>
<feature type="domain" description="Urease accessory protein UreH-like transmembrane" evidence="2">
    <location>
        <begin position="12"/>
        <end position="218"/>
    </location>
</feature>
<dbReference type="EMBL" id="JAPFCC010000001">
    <property type="protein sequence ID" value="MCW7551511.1"/>
    <property type="molecule type" value="Genomic_DNA"/>
</dbReference>
<feature type="transmembrane region" description="Helical" evidence="1">
    <location>
        <begin position="139"/>
        <end position="162"/>
    </location>
</feature>
<feature type="transmembrane region" description="Helical" evidence="1">
    <location>
        <begin position="168"/>
        <end position="191"/>
    </location>
</feature>
<dbReference type="InterPro" id="IPR039447">
    <property type="entry name" value="UreH-like_TM_dom"/>
</dbReference>
<accession>A0ABT3MQ57</accession>
<name>A0ABT3MQ57_9GAMM</name>
<keyword evidence="1" id="KW-1133">Transmembrane helix</keyword>
<evidence type="ECO:0000256" key="1">
    <source>
        <dbReference type="SAM" id="Phobius"/>
    </source>
</evidence>
<feature type="transmembrane region" description="Helical" evidence="1">
    <location>
        <begin position="12"/>
        <end position="39"/>
    </location>
</feature>
<gene>
    <name evidence="3" type="ORF">NX722_02400</name>
</gene>
<dbReference type="Pfam" id="PF13386">
    <property type="entry name" value="DsbD_2"/>
    <property type="match status" value="1"/>
</dbReference>
<protein>
    <submittedName>
        <fullName evidence="3">Sulfite exporter TauE/SafE family protein</fullName>
    </submittedName>
</protein>
<organism evidence="3 4">
    <name type="scientific">Endozoicomonas gorgoniicola</name>
    <dbReference type="NCBI Taxonomy" id="1234144"/>
    <lineage>
        <taxon>Bacteria</taxon>
        <taxon>Pseudomonadati</taxon>
        <taxon>Pseudomonadota</taxon>
        <taxon>Gammaproteobacteria</taxon>
        <taxon>Oceanospirillales</taxon>
        <taxon>Endozoicomonadaceae</taxon>
        <taxon>Endozoicomonas</taxon>
    </lineage>
</organism>